<evidence type="ECO:0000256" key="2">
    <source>
        <dbReference type="ARBA" id="ARBA00022692"/>
    </source>
</evidence>
<dbReference type="InterPro" id="IPR052337">
    <property type="entry name" value="SAT4-like"/>
</dbReference>
<evidence type="ECO:0000313" key="10">
    <source>
        <dbReference type="EMBL" id="KAF1928847.1"/>
    </source>
</evidence>
<dbReference type="OrthoDB" id="5342292at2759"/>
<feature type="compositionally biased region" description="Gly residues" evidence="6">
    <location>
        <begin position="270"/>
        <end position="282"/>
    </location>
</feature>
<evidence type="ECO:0000256" key="8">
    <source>
        <dbReference type="SAM" id="SignalP"/>
    </source>
</evidence>
<reference evidence="10" key="1">
    <citation type="journal article" date="2020" name="Stud. Mycol.">
        <title>101 Dothideomycetes genomes: a test case for predicting lifestyles and emergence of pathogens.</title>
        <authorList>
            <person name="Haridas S."/>
            <person name="Albert R."/>
            <person name="Binder M."/>
            <person name="Bloem J."/>
            <person name="Labutti K."/>
            <person name="Salamov A."/>
            <person name="Andreopoulos B."/>
            <person name="Baker S."/>
            <person name="Barry K."/>
            <person name="Bills G."/>
            <person name="Bluhm B."/>
            <person name="Cannon C."/>
            <person name="Castanera R."/>
            <person name="Culley D."/>
            <person name="Daum C."/>
            <person name="Ezra D."/>
            <person name="Gonzalez J."/>
            <person name="Henrissat B."/>
            <person name="Kuo A."/>
            <person name="Liang C."/>
            <person name="Lipzen A."/>
            <person name="Lutzoni F."/>
            <person name="Magnuson J."/>
            <person name="Mondo S."/>
            <person name="Nolan M."/>
            <person name="Ohm R."/>
            <person name="Pangilinan J."/>
            <person name="Park H.-J."/>
            <person name="Ramirez L."/>
            <person name="Alfaro M."/>
            <person name="Sun H."/>
            <person name="Tritt A."/>
            <person name="Yoshinaga Y."/>
            <person name="Zwiers L.-H."/>
            <person name="Turgeon B."/>
            <person name="Goodwin S."/>
            <person name="Spatafora J."/>
            <person name="Crous P."/>
            <person name="Grigoriev I."/>
        </authorList>
    </citation>
    <scope>NUCLEOTIDE SEQUENCE</scope>
    <source>
        <strain evidence="10">CBS 183.55</strain>
    </source>
</reference>
<sequence>MILATLFLVIRIYTKVVLARQFSADDGALLLAWAFSVTIQTIILYQYGRGTLGIHIWEIPAHSINSTFNLVSVCSILYCPFLAAAKFSLLFFYLRLSHLRWFRIAVYTSMFLVVGYNIALVFPLIFTCTPVMKNFDIFITDGSCLNRTPLYMATAVLNMATDIMLLLLPIPMIIKLQMSRVQKAGLICIFGVGSATCVTSGVRLFLLFPMLKTIDLTWAIVTPGIWILIEANLVIITGTLPTMRLFFRHVAPRFIGESSMRGRSAKSGASGYGTGYGDGHAGGSKHVESELKTISSKPTRSRYNRMGDDEVSVGSDEIACWRADAGSDKGIISTPVPAELNRKPSKSGIIKTQTTTITSELVPQADERRSSWAPGF</sequence>
<dbReference type="AlphaFoldDB" id="A0A6A5RU09"/>
<dbReference type="PANTHER" id="PTHR33048">
    <property type="entry name" value="PTH11-LIKE INTEGRAL MEMBRANE PROTEIN (AFU_ORTHOLOGUE AFUA_5G11245)"/>
    <property type="match status" value="1"/>
</dbReference>
<comment type="similarity">
    <text evidence="5">Belongs to the SAT4 family.</text>
</comment>
<gene>
    <name evidence="10" type="ORF">M421DRAFT_420080</name>
</gene>
<accession>A0A6A5RU09</accession>
<keyword evidence="11" id="KW-1185">Reference proteome</keyword>
<feature type="region of interest" description="Disordered" evidence="6">
    <location>
        <begin position="261"/>
        <end position="308"/>
    </location>
</feature>
<dbReference type="EMBL" id="ML978967">
    <property type="protein sequence ID" value="KAF1928847.1"/>
    <property type="molecule type" value="Genomic_DNA"/>
</dbReference>
<evidence type="ECO:0000256" key="4">
    <source>
        <dbReference type="ARBA" id="ARBA00023136"/>
    </source>
</evidence>
<feature type="transmembrane region" description="Helical" evidence="7">
    <location>
        <begin position="104"/>
        <end position="126"/>
    </location>
</feature>
<dbReference type="Proteomes" id="UP000800082">
    <property type="component" value="Unassembled WGS sequence"/>
</dbReference>
<feature type="transmembrane region" description="Helical" evidence="7">
    <location>
        <begin position="218"/>
        <end position="240"/>
    </location>
</feature>
<feature type="transmembrane region" description="Helical" evidence="7">
    <location>
        <begin position="150"/>
        <end position="174"/>
    </location>
</feature>
<dbReference type="RefSeq" id="XP_033449095.1">
    <property type="nucleotide sequence ID" value="XM_033592348.1"/>
</dbReference>
<evidence type="ECO:0000256" key="6">
    <source>
        <dbReference type="SAM" id="MobiDB-lite"/>
    </source>
</evidence>
<protein>
    <recommendedName>
        <fullName evidence="9">Rhodopsin domain-containing protein</fullName>
    </recommendedName>
</protein>
<evidence type="ECO:0000256" key="3">
    <source>
        <dbReference type="ARBA" id="ARBA00022989"/>
    </source>
</evidence>
<feature type="transmembrane region" description="Helical" evidence="7">
    <location>
        <begin position="28"/>
        <end position="48"/>
    </location>
</feature>
<feature type="signal peptide" evidence="8">
    <location>
        <begin position="1"/>
        <end position="19"/>
    </location>
</feature>
<evidence type="ECO:0000256" key="5">
    <source>
        <dbReference type="ARBA" id="ARBA00038359"/>
    </source>
</evidence>
<evidence type="ECO:0000256" key="7">
    <source>
        <dbReference type="SAM" id="Phobius"/>
    </source>
</evidence>
<keyword evidence="3 7" id="KW-1133">Transmembrane helix</keyword>
<name>A0A6A5RU09_9PLEO</name>
<dbReference type="GeneID" id="54350016"/>
<evidence type="ECO:0000313" key="11">
    <source>
        <dbReference type="Proteomes" id="UP000800082"/>
    </source>
</evidence>
<keyword evidence="2 7" id="KW-0812">Transmembrane</keyword>
<dbReference type="GO" id="GO:0016020">
    <property type="term" value="C:membrane"/>
    <property type="evidence" value="ECO:0007669"/>
    <property type="project" value="UniProtKB-SubCell"/>
</dbReference>
<feature type="transmembrane region" description="Helical" evidence="7">
    <location>
        <begin position="68"/>
        <end position="92"/>
    </location>
</feature>
<evidence type="ECO:0000256" key="1">
    <source>
        <dbReference type="ARBA" id="ARBA00004141"/>
    </source>
</evidence>
<keyword evidence="4 7" id="KW-0472">Membrane</keyword>
<feature type="domain" description="Rhodopsin" evidence="9">
    <location>
        <begin position="10"/>
        <end position="248"/>
    </location>
</feature>
<organism evidence="10 11">
    <name type="scientific">Didymella exigua CBS 183.55</name>
    <dbReference type="NCBI Taxonomy" id="1150837"/>
    <lineage>
        <taxon>Eukaryota</taxon>
        <taxon>Fungi</taxon>
        <taxon>Dikarya</taxon>
        <taxon>Ascomycota</taxon>
        <taxon>Pezizomycotina</taxon>
        <taxon>Dothideomycetes</taxon>
        <taxon>Pleosporomycetidae</taxon>
        <taxon>Pleosporales</taxon>
        <taxon>Pleosporineae</taxon>
        <taxon>Didymellaceae</taxon>
        <taxon>Didymella</taxon>
    </lineage>
</organism>
<feature type="transmembrane region" description="Helical" evidence="7">
    <location>
        <begin position="186"/>
        <end position="206"/>
    </location>
</feature>
<dbReference type="PANTHER" id="PTHR33048:SF124">
    <property type="entry name" value="INTEGRAL MEMBRANE PROTEIN"/>
    <property type="match status" value="1"/>
</dbReference>
<comment type="subcellular location">
    <subcellularLocation>
        <location evidence="1">Membrane</location>
        <topology evidence="1">Multi-pass membrane protein</topology>
    </subcellularLocation>
</comment>
<proteinExistence type="inferred from homology"/>
<dbReference type="Pfam" id="PF20684">
    <property type="entry name" value="Fung_rhodopsin"/>
    <property type="match status" value="1"/>
</dbReference>
<keyword evidence="8" id="KW-0732">Signal</keyword>
<dbReference type="InterPro" id="IPR049326">
    <property type="entry name" value="Rhodopsin_dom_fungi"/>
</dbReference>
<evidence type="ECO:0000259" key="9">
    <source>
        <dbReference type="Pfam" id="PF20684"/>
    </source>
</evidence>
<feature type="chain" id="PRO_5025338080" description="Rhodopsin domain-containing protein" evidence="8">
    <location>
        <begin position="20"/>
        <end position="376"/>
    </location>
</feature>